<dbReference type="GeneID" id="9628284"/>
<name>D8UJI5_VOLCA</name>
<sequence>MSAALSRPSLTPSLRVNTLRARPQVVKGAAVDEKQVVVITETVTTTVKNDNLDLDHSQPPQQSQLPHQPPLLRLHPRLPGVLMLYGSGPYDIEWDPGLPEVIVNRYAAEAVLKSLLNHRINLLPCCVLMSN</sequence>
<dbReference type="KEGG" id="vcn:VOLCADRAFT_100141"/>
<feature type="compositionally biased region" description="Low complexity" evidence="1">
    <location>
        <begin position="57"/>
        <end position="69"/>
    </location>
</feature>
<dbReference type="STRING" id="3068.D8UJI5"/>
<organism evidence="3">
    <name type="scientific">Volvox carteri f. nagariensis</name>
    <dbReference type="NCBI Taxonomy" id="3068"/>
    <lineage>
        <taxon>Eukaryota</taxon>
        <taxon>Viridiplantae</taxon>
        <taxon>Chlorophyta</taxon>
        <taxon>core chlorophytes</taxon>
        <taxon>Chlorophyceae</taxon>
        <taxon>CS clade</taxon>
        <taxon>Chlamydomonadales</taxon>
        <taxon>Volvocaceae</taxon>
        <taxon>Volvox</taxon>
    </lineage>
</organism>
<dbReference type="EMBL" id="GL378427">
    <property type="protein sequence ID" value="EFJ40114.1"/>
    <property type="molecule type" value="Genomic_DNA"/>
</dbReference>
<evidence type="ECO:0000313" key="3">
    <source>
        <dbReference type="Proteomes" id="UP000001058"/>
    </source>
</evidence>
<dbReference type="RefSeq" id="XP_002958810.1">
    <property type="nucleotide sequence ID" value="XM_002958764.1"/>
</dbReference>
<evidence type="ECO:0000313" key="2">
    <source>
        <dbReference type="EMBL" id="EFJ40114.1"/>
    </source>
</evidence>
<proteinExistence type="predicted"/>
<reference evidence="2 3" key="1">
    <citation type="journal article" date="2010" name="Science">
        <title>Genomic analysis of organismal complexity in the multicellular green alga Volvox carteri.</title>
        <authorList>
            <person name="Prochnik S.E."/>
            <person name="Umen J."/>
            <person name="Nedelcu A.M."/>
            <person name="Hallmann A."/>
            <person name="Miller S.M."/>
            <person name="Nishii I."/>
            <person name="Ferris P."/>
            <person name="Kuo A."/>
            <person name="Mitros T."/>
            <person name="Fritz-Laylin L.K."/>
            <person name="Hellsten U."/>
            <person name="Chapman J."/>
            <person name="Simakov O."/>
            <person name="Rensing S.A."/>
            <person name="Terry A."/>
            <person name="Pangilinan J."/>
            <person name="Kapitonov V."/>
            <person name="Jurka J."/>
            <person name="Salamov A."/>
            <person name="Shapiro H."/>
            <person name="Schmutz J."/>
            <person name="Grimwood J."/>
            <person name="Lindquist E."/>
            <person name="Lucas S."/>
            <person name="Grigoriev I.V."/>
            <person name="Schmitt R."/>
            <person name="Kirk D."/>
            <person name="Rokhsar D.S."/>
        </authorList>
    </citation>
    <scope>NUCLEOTIDE SEQUENCE [LARGE SCALE GENOMIC DNA]</scope>
    <source>
        <strain evidence="3">f. Nagariensis / Eve</strain>
    </source>
</reference>
<dbReference type="AlphaFoldDB" id="D8UJI5"/>
<keyword evidence="3" id="KW-1185">Reference proteome</keyword>
<evidence type="ECO:0000256" key="1">
    <source>
        <dbReference type="SAM" id="MobiDB-lite"/>
    </source>
</evidence>
<gene>
    <name evidence="2" type="ORF">VOLCADRAFT_100141</name>
</gene>
<feature type="region of interest" description="Disordered" evidence="1">
    <location>
        <begin position="50"/>
        <end position="69"/>
    </location>
</feature>
<dbReference type="Proteomes" id="UP000001058">
    <property type="component" value="Unassembled WGS sequence"/>
</dbReference>
<accession>D8UJI5</accession>
<dbReference type="InParanoid" id="D8UJI5"/>
<protein>
    <submittedName>
        <fullName evidence="2">Uncharacterized protein</fullName>
    </submittedName>
</protein>